<evidence type="ECO:0000256" key="3">
    <source>
        <dbReference type="ARBA" id="ARBA00022692"/>
    </source>
</evidence>
<dbReference type="NCBIfam" id="TIGR00797">
    <property type="entry name" value="matE"/>
    <property type="match status" value="1"/>
</dbReference>
<evidence type="ECO:0000313" key="8">
    <source>
        <dbReference type="EMBL" id="KAF5354556.1"/>
    </source>
</evidence>
<dbReference type="EMBL" id="JAACJM010000058">
    <property type="protein sequence ID" value="KAF5354556.1"/>
    <property type="molecule type" value="Genomic_DNA"/>
</dbReference>
<proteinExistence type="inferred from homology"/>
<protein>
    <recommendedName>
        <fullName evidence="10">Protein DETOXIFICATION</fullName>
    </recommendedName>
</protein>
<feature type="transmembrane region" description="Helical" evidence="7">
    <location>
        <begin position="203"/>
        <end position="220"/>
    </location>
</feature>
<dbReference type="OrthoDB" id="2126698at2759"/>
<name>A0A8H5D8B8_9AGAR</name>
<keyword evidence="9" id="KW-1185">Reference proteome</keyword>
<dbReference type="GO" id="GO:0016020">
    <property type="term" value="C:membrane"/>
    <property type="evidence" value="ECO:0007669"/>
    <property type="project" value="UniProtKB-SubCell"/>
</dbReference>
<feature type="transmembrane region" description="Helical" evidence="7">
    <location>
        <begin position="114"/>
        <end position="144"/>
    </location>
</feature>
<dbReference type="GO" id="GO:0015297">
    <property type="term" value="F:antiporter activity"/>
    <property type="evidence" value="ECO:0007669"/>
    <property type="project" value="InterPro"/>
</dbReference>
<feature type="compositionally biased region" description="Low complexity" evidence="6">
    <location>
        <begin position="11"/>
        <end position="42"/>
    </location>
</feature>
<sequence length="548" mass="58823">MALTNSPTERQPLLSQSSTPTTTYDNVATPSSSSTEINFSTSQVEGPSQSGGFKSELKLFKALLVDSIPGKSRLLFFIDLEFDFYAPVILSYILQNSIQTISVVVVGRLGPDELSVAAFSLMLAFDICTGWVVALGGTTALDTLGSQAFTGSPRPTDLSIHFQRCLILLWFLLVPVCFLWAYIEPVLLALGQSEDLSRGVQTFLRILIYGAPGYIGFESLKKYLQCQGIMGASTVVLIIICPINLGLNIALVHYTKLKLLGSPVALSIVYWLAFFFLAAYTCFSPTHRRNGTWGGLRLADVFHFKSCIAFLRLALPGILMVGTEWAAFEIVALAAGRLGALPLAAQSVIMTFDQILNTLPFGIGVAASNRVGNLIGSRSAVGAKHAAHTAALLSVVVGVVVMITLIACRDVCGYVMSDDAEVVKLVSVVMPLVASFQISDGLAGSCGGSLRGLGRQHLGAIFNFVAYYVIALPLGIGLAFRRGMGLQGLWIGQVVGLTVVGLSEYAVVWLGTNWEMEVEKGVQRNAEEAKRLRAGERSPAYADIDTEN</sequence>
<keyword evidence="5 7" id="KW-0472">Membrane</keyword>
<feature type="transmembrane region" description="Helical" evidence="7">
    <location>
        <begin position="386"/>
        <end position="408"/>
    </location>
</feature>
<feature type="transmembrane region" description="Helical" evidence="7">
    <location>
        <begin position="489"/>
        <end position="510"/>
    </location>
</feature>
<dbReference type="CDD" id="cd13132">
    <property type="entry name" value="MATE_eukaryotic"/>
    <property type="match status" value="1"/>
</dbReference>
<dbReference type="InterPro" id="IPR002528">
    <property type="entry name" value="MATE_fam"/>
</dbReference>
<evidence type="ECO:0000256" key="7">
    <source>
        <dbReference type="SAM" id="Phobius"/>
    </source>
</evidence>
<feature type="transmembrane region" description="Helical" evidence="7">
    <location>
        <begin position="264"/>
        <end position="283"/>
    </location>
</feature>
<dbReference type="AlphaFoldDB" id="A0A8H5D8B8"/>
<feature type="transmembrane region" description="Helical" evidence="7">
    <location>
        <begin position="458"/>
        <end position="480"/>
    </location>
</feature>
<accession>A0A8H5D8B8</accession>
<evidence type="ECO:0000256" key="1">
    <source>
        <dbReference type="ARBA" id="ARBA00004141"/>
    </source>
</evidence>
<feature type="region of interest" description="Disordered" evidence="6">
    <location>
        <begin position="1"/>
        <end position="50"/>
    </location>
</feature>
<reference evidence="8 9" key="1">
    <citation type="journal article" date="2020" name="ISME J.">
        <title>Uncovering the hidden diversity of litter-decomposition mechanisms in mushroom-forming fungi.</title>
        <authorList>
            <person name="Floudas D."/>
            <person name="Bentzer J."/>
            <person name="Ahren D."/>
            <person name="Johansson T."/>
            <person name="Persson P."/>
            <person name="Tunlid A."/>
        </authorList>
    </citation>
    <scope>NUCLEOTIDE SEQUENCE [LARGE SCALE GENOMIC DNA]</scope>
    <source>
        <strain evidence="8 9">CBS 291.85</strain>
    </source>
</reference>
<evidence type="ECO:0000256" key="4">
    <source>
        <dbReference type="ARBA" id="ARBA00022989"/>
    </source>
</evidence>
<keyword evidence="4 7" id="KW-1133">Transmembrane helix</keyword>
<evidence type="ECO:0000256" key="5">
    <source>
        <dbReference type="ARBA" id="ARBA00023136"/>
    </source>
</evidence>
<evidence type="ECO:0000256" key="6">
    <source>
        <dbReference type="SAM" id="MobiDB-lite"/>
    </source>
</evidence>
<dbReference type="InterPro" id="IPR045069">
    <property type="entry name" value="MATE_euk"/>
</dbReference>
<gene>
    <name evidence="8" type="ORF">D9758_011209</name>
</gene>
<dbReference type="PANTHER" id="PTHR11206">
    <property type="entry name" value="MULTIDRUG RESISTANCE PROTEIN"/>
    <property type="match status" value="1"/>
</dbReference>
<dbReference type="Pfam" id="PF01554">
    <property type="entry name" value="MatE"/>
    <property type="match status" value="2"/>
</dbReference>
<evidence type="ECO:0000256" key="2">
    <source>
        <dbReference type="ARBA" id="ARBA00010199"/>
    </source>
</evidence>
<feature type="transmembrane region" description="Helical" evidence="7">
    <location>
        <begin position="295"/>
        <end position="315"/>
    </location>
</feature>
<dbReference type="Proteomes" id="UP000559256">
    <property type="component" value="Unassembled WGS sequence"/>
</dbReference>
<keyword evidence="3 7" id="KW-0812">Transmembrane</keyword>
<evidence type="ECO:0000313" key="9">
    <source>
        <dbReference type="Proteomes" id="UP000559256"/>
    </source>
</evidence>
<comment type="subcellular location">
    <subcellularLocation>
        <location evidence="1">Membrane</location>
        <topology evidence="1">Multi-pass membrane protein</topology>
    </subcellularLocation>
</comment>
<feature type="transmembrane region" description="Helical" evidence="7">
    <location>
        <begin position="165"/>
        <end position="183"/>
    </location>
</feature>
<evidence type="ECO:0008006" key="10">
    <source>
        <dbReference type="Google" id="ProtNLM"/>
    </source>
</evidence>
<feature type="transmembrane region" description="Helical" evidence="7">
    <location>
        <begin position="232"/>
        <end position="252"/>
    </location>
</feature>
<comment type="caution">
    <text evidence="8">The sequence shown here is derived from an EMBL/GenBank/DDBJ whole genome shotgun (WGS) entry which is preliminary data.</text>
</comment>
<organism evidence="8 9">
    <name type="scientific">Tetrapyrgos nigripes</name>
    <dbReference type="NCBI Taxonomy" id="182062"/>
    <lineage>
        <taxon>Eukaryota</taxon>
        <taxon>Fungi</taxon>
        <taxon>Dikarya</taxon>
        <taxon>Basidiomycota</taxon>
        <taxon>Agaricomycotina</taxon>
        <taxon>Agaricomycetes</taxon>
        <taxon>Agaricomycetidae</taxon>
        <taxon>Agaricales</taxon>
        <taxon>Marasmiineae</taxon>
        <taxon>Marasmiaceae</taxon>
        <taxon>Tetrapyrgos</taxon>
    </lineage>
</organism>
<comment type="similarity">
    <text evidence="2">Belongs to the multi antimicrobial extrusion (MATE) (TC 2.A.66.1) family.</text>
</comment>
<dbReference type="GO" id="GO:1990961">
    <property type="term" value="P:xenobiotic detoxification by transmembrane export across the plasma membrane"/>
    <property type="evidence" value="ECO:0007669"/>
    <property type="project" value="InterPro"/>
</dbReference>
<dbReference type="GO" id="GO:0042910">
    <property type="term" value="F:xenobiotic transmembrane transporter activity"/>
    <property type="evidence" value="ECO:0007669"/>
    <property type="project" value="InterPro"/>
</dbReference>